<evidence type="ECO:0000256" key="1">
    <source>
        <dbReference type="ARBA" id="ARBA00001946"/>
    </source>
</evidence>
<comment type="cofactor">
    <cofactor evidence="1">
        <name>Mg(2+)</name>
        <dbReference type="ChEBI" id="CHEBI:18420"/>
    </cofactor>
</comment>
<comment type="caution">
    <text evidence="6">The sequence shown here is derived from an EMBL/GenBank/DDBJ whole genome shotgun (WGS) entry which is preliminary data.</text>
</comment>
<keyword evidence="3 6" id="KW-0378">Hydrolase</keyword>
<gene>
    <name evidence="6" type="ORF">HU811_16790</name>
</gene>
<dbReference type="Pfam" id="PF08282">
    <property type="entry name" value="Hydrolase_3"/>
    <property type="match status" value="1"/>
</dbReference>
<evidence type="ECO:0000256" key="2">
    <source>
        <dbReference type="ARBA" id="ARBA00022723"/>
    </source>
</evidence>
<reference evidence="6 7" key="1">
    <citation type="journal article" date="2020" name="Microorganisms">
        <title>Reliable Identification of Environmental Pseudomonas Isolates Using the rpoD Gene.</title>
        <authorList>
            <consortium name="The Broad Institute Genome Sequencing Platform"/>
            <person name="Girard L."/>
            <person name="Lood C."/>
            <person name="Rokni-Zadeh H."/>
            <person name="van Noort V."/>
            <person name="Lavigne R."/>
            <person name="De Mot R."/>
        </authorList>
    </citation>
    <scope>NUCLEOTIDE SEQUENCE [LARGE SCALE GENOMIC DNA]</scope>
    <source>
        <strain evidence="6 7">SWRI196</strain>
    </source>
</reference>
<dbReference type="SFLD" id="SFLDG01140">
    <property type="entry name" value="C2.B:_Phosphomannomutase_and_P"/>
    <property type="match status" value="1"/>
</dbReference>
<proteinExistence type="inferred from homology"/>
<protein>
    <submittedName>
        <fullName evidence="6">HAD-IIB family hydrolase</fullName>
    </submittedName>
</protein>
<keyword evidence="2" id="KW-0479">Metal-binding</keyword>
<dbReference type="EMBL" id="JABWQV010000115">
    <property type="protein sequence ID" value="MBC3348294.1"/>
    <property type="molecule type" value="Genomic_DNA"/>
</dbReference>
<evidence type="ECO:0000256" key="3">
    <source>
        <dbReference type="ARBA" id="ARBA00022801"/>
    </source>
</evidence>
<comment type="similarity">
    <text evidence="5">Belongs to the HAD-like hydrolase superfamily. Cof family.</text>
</comment>
<dbReference type="NCBIfam" id="TIGR01484">
    <property type="entry name" value="HAD-SF-IIB"/>
    <property type="match status" value="1"/>
</dbReference>
<dbReference type="SFLD" id="SFLDS00003">
    <property type="entry name" value="Haloacid_Dehalogenase"/>
    <property type="match status" value="1"/>
</dbReference>
<dbReference type="RefSeq" id="WP_186657032.1">
    <property type="nucleotide sequence ID" value="NZ_JABWQV010000115.1"/>
</dbReference>
<evidence type="ECO:0000313" key="7">
    <source>
        <dbReference type="Proteomes" id="UP000617171"/>
    </source>
</evidence>
<dbReference type="PANTHER" id="PTHR47267">
    <property type="match status" value="1"/>
</dbReference>
<dbReference type="InterPro" id="IPR006379">
    <property type="entry name" value="HAD-SF_hydro_IIB"/>
</dbReference>
<dbReference type="PROSITE" id="PS01228">
    <property type="entry name" value="COF_1"/>
    <property type="match status" value="1"/>
</dbReference>
<organism evidence="6 7">
    <name type="scientific">Pseudomonas tehranensis</name>
    <dbReference type="NCBI Taxonomy" id="2745502"/>
    <lineage>
        <taxon>Bacteria</taxon>
        <taxon>Pseudomonadati</taxon>
        <taxon>Pseudomonadota</taxon>
        <taxon>Gammaproteobacteria</taxon>
        <taxon>Pseudomonadales</taxon>
        <taxon>Pseudomonadaceae</taxon>
        <taxon>Pseudomonas</taxon>
    </lineage>
</organism>
<dbReference type="Gene3D" id="3.30.1240.10">
    <property type="match status" value="1"/>
</dbReference>
<evidence type="ECO:0000256" key="5">
    <source>
        <dbReference type="ARBA" id="ARBA00034778"/>
    </source>
</evidence>
<dbReference type="InterPro" id="IPR036412">
    <property type="entry name" value="HAD-like_sf"/>
</dbReference>
<name>A0ABR6UUK9_9PSED</name>
<dbReference type="GO" id="GO:0016787">
    <property type="term" value="F:hydrolase activity"/>
    <property type="evidence" value="ECO:0007669"/>
    <property type="project" value="UniProtKB-KW"/>
</dbReference>
<evidence type="ECO:0000256" key="4">
    <source>
        <dbReference type="ARBA" id="ARBA00022842"/>
    </source>
</evidence>
<dbReference type="SUPFAM" id="SSF56784">
    <property type="entry name" value="HAD-like"/>
    <property type="match status" value="1"/>
</dbReference>
<dbReference type="Gene3D" id="3.40.50.1000">
    <property type="entry name" value="HAD superfamily/HAD-like"/>
    <property type="match status" value="1"/>
</dbReference>
<dbReference type="Proteomes" id="UP000617171">
    <property type="component" value="Unassembled WGS sequence"/>
</dbReference>
<accession>A0ABR6UUK9</accession>
<keyword evidence="7" id="KW-1185">Reference proteome</keyword>
<evidence type="ECO:0000313" key="6">
    <source>
        <dbReference type="EMBL" id="MBC3348294.1"/>
    </source>
</evidence>
<dbReference type="InterPro" id="IPR023214">
    <property type="entry name" value="HAD_sf"/>
</dbReference>
<sequence>MYSLIASDLDGTLLLPDDTLGKYTRMVMRHLLDAGLHLVLATGRQQADVETLLDDSSLPLHLITSNGARISSACGGLTRCEALPDDVVQGLIEETRHSPDLIINLYGPSGWLIGREHDVSDFNRNPHFQPTVTRPDTWPTENVEKVFFFEQAKDHHVLLALQKRLEQRFGNRISTVFSFTWCLEVMASDVCKGHALKQLAEFLDVPIGACIAFGDGMNDIGMLSVAGKAAIMGTAHQDVTQALPDAQIIGACSDEAVARYLSKHVLAPIHSVARF</sequence>
<dbReference type="PANTHER" id="PTHR47267:SF4">
    <property type="entry name" value="PYRIDOXAL PHOSPHATE PHOSPHATASE YIGL"/>
    <property type="match status" value="1"/>
</dbReference>
<keyword evidence="4" id="KW-0460">Magnesium</keyword>